<protein>
    <submittedName>
        <fullName evidence="1">Uncharacterized protein</fullName>
    </submittedName>
</protein>
<sequence>MGMGFAFLPTLNIFTGAQQRVLEHDISFDIAPSKSPRSSRTAPAPCMSRPPKSRMPLEIVLTIMEMAFYDETFDIDYSLLKACSLVCREWSAAAQKLLFHNVTLRTQSACLSFQSAVDPITEQGRILGEAVVRMRVILDHNQPFGITEQSFAQAFVLCPNLFELNLALYGSVSPGRDIIGSPDSLRMRRPAPSFDESTLSLLQCGPAISALQFSNWSENSHSVSQLLSVWPSLKSLVLSGNAPELPSDELPPFPCALHEFHMNFQAFPSLDFMDWLLHHSIGSLRVLGMAQEPSMQLLDYFVDTHGNTLESVSLPVCWQDTARSLHRCPRLRQISVERPLVSPLLFKKVSERLEHIAFGLNKMTALQSVIEAVKTQKSLKAVTVHLWGGEQHPLFPSLQMACAYRGLELRITPNIRVFRTWMRGDPIEQQTYPRGKSLSNLYAMRAQSSFHAPGAHVSLH</sequence>
<proteinExistence type="predicted"/>
<dbReference type="OrthoDB" id="2522283at2759"/>
<dbReference type="Gene3D" id="3.80.10.10">
    <property type="entry name" value="Ribonuclease Inhibitor"/>
    <property type="match status" value="1"/>
</dbReference>
<accession>A0A284S3W9</accession>
<dbReference type="SUPFAM" id="SSF52047">
    <property type="entry name" value="RNI-like"/>
    <property type="match status" value="1"/>
</dbReference>
<dbReference type="OMA" id="LCPNLYE"/>
<evidence type="ECO:0000313" key="1">
    <source>
        <dbReference type="EMBL" id="SJL15700.1"/>
    </source>
</evidence>
<keyword evidence="2" id="KW-1185">Reference proteome</keyword>
<dbReference type="InterPro" id="IPR032675">
    <property type="entry name" value="LRR_dom_sf"/>
</dbReference>
<evidence type="ECO:0000313" key="2">
    <source>
        <dbReference type="Proteomes" id="UP000219338"/>
    </source>
</evidence>
<organism evidence="1 2">
    <name type="scientific">Armillaria ostoyae</name>
    <name type="common">Armillaria root rot fungus</name>
    <dbReference type="NCBI Taxonomy" id="47428"/>
    <lineage>
        <taxon>Eukaryota</taxon>
        <taxon>Fungi</taxon>
        <taxon>Dikarya</taxon>
        <taxon>Basidiomycota</taxon>
        <taxon>Agaricomycotina</taxon>
        <taxon>Agaricomycetes</taxon>
        <taxon>Agaricomycetidae</taxon>
        <taxon>Agaricales</taxon>
        <taxon>Marasmiineae</taxon>
        <taxon>Physalacriaceae</taxon>
        <taxon>Armillaria</taxon>
    </lineage>
</organism>
<reference evidence="2" key="1">
    <citation type="journal article" date="2017" name="Nat. Ecol. Evol.">
        <title>Genome expansion and lineage-specific genetic innovations in the forest pathogenic fungi Armillaria.</title>
        <authorList>
            <person name="Sipos G."/>
            <person name="Prasanna A.N."/>
            <person name="Walter M.C."/>
            <person name="O'Connor E."/>
            <person name="Balint B."/>
            <person name="Krizsan K."/>
            <person name="Kiss B."/>
            <person name="Hess J."/>
            <person name="Varga T."/>
            <person name="Slot J."/>
            <person name="Riley R."/>
            <person name="Boka B."/>
            <person name="Rigling D."/>
            <person name="Barry K."/>
            <person name="Lee J."/>
            <person name="Mihaltcheva S."/>
            <person name="LaButti K."/>
            <person name="Lipzen A."/>
            <person name="Waldron R."/>
            <person name="Moloney N.M."/>
            <person name="Sperisen C."/>
            <person name="Kredics L."/>
            <person name="Vagvoelgyi C."/>
            <person name="Patrignani A."/>
            <person name="Fitzpatrick D."/>
            <person name="Nagy I."/>
            <person name="Doyle S."/>
            <person name="Anderson J.B."/>
            <person name="Grigoriev I.V."/>
            <person name="Gueldener U."/>
            <person name="Muensterkoetter M."/>
            <person name="Nagy L.G."/>
        </authorList>
    </citation>
    <scope>NUCLEOTIDE SEQUENCE [LARGE SCALE GENOMIC DNA]</scope>
    <source>
        <strain evidence="2">C18/9</strain>
    </source>
</reference>
<dbReference type="EMBL" id="FUEG01000030">
    <property type="protein sequence ID" value="SJL15700.1"/>
    <property type="molecule type" value="Genomic_DNA"/>
</dbReference>
<dbReference type="Proteomes" id="UP000219338">
    <property type="component" value="Unassembled WGS sequence"/>
</dbReference>
<dbReference type="AlphaFoldDB" id="A0A284S3W9"/>
<gene>
    <name evidence="1" type="ORF">ARMOST_19204</name>
</gene>
<dbReference type="STRING" id="47428.A0A284S3W9"/>
<name>A0A284S3W9_ARMOS</name>